<evidence type="ECO:0000313" key="1">
    <source>
        <dbReference type="EMBL" id="EEF60267.1"/>
    </source>
</evidence>
<organism evidence="1 2">
    <name type="scientific">Pedosphaera parvula (strain Ellin514)</name>
    <dbReference type="NCBI Taxonomy" id="320771"/>
    <lineage>
        <taxon>Bacteria</taxon>
        <taxon>Pseudomonadati</taxon>
        <taxon>Verrucomicrobiota</taxon>
        <taxon>Pedosphaerae</taxon>
        <taxon>Pedosphaerales</taxon>
        <taxon>Pedosphaeraceae</taxon>
        <taxon>Pedosphaera</taxon>
    </lineage>
</organism>
<comment type="caution">
    <text evidence="1">The sequence shown here is derived from an EMBL/GenBank/DDBJ whole genome shotgun (WGS) entry which is preliminary data.</text>
</comment>
<name>B9XIK4_PEDPL</name>
<sequence>MTNVTVLQNSISTSIRRFSFLLLDKSNPLQSLPSKQGSTLCKNIAQTIFAYKKVVNGEHIRSQVTIGNLKSIHHQKFPYHAGDPLMP</sequence>
<gene>
    <name evidence="1" type="ORF">Cflav_PD2963</name>
</gene>
<accession>B9XIK4</accession>
<reference evidence="1 2" key="1">
    <citation type="journal article" date="2011" name="J. Bacteriol.">
        <title>Genome sequence of 'Pedosphaera parvula' Ellin514, an aerobic Verrucomicrobial isolate from pasture soil.</title>
        <authorList>
            <person name="Kant R."/>
            <person name="van Passel M.W."/>
            <person name="Sangwan P."/>
            <person name="Palva A."/>
            <person name="Lucas S."/>
            <person name="Copeland A."/>
            <person name="Lapidus A."/>
            <person name="Glavina Del Rio T."/>
            <person name="Dalin E."/>
            <person name="Tice H."/>
            <person name="Bruce D."/>
            <person name="Goodwin L."/>
            <person name="Pitluck S."/>
            <person name="Chertkov O."/>
            <person name="Larimer F.W."/>
            <person name="Land M.L."/>
            <person name="Hauser L."/>
            <person name="Brettin T.S."/>
            <person name="Detter J.C."/>
            <person name="Han S."/>
            <person name="de Vos W.M."/>
            <person name="Janssen P.H."/>
            <person name="Smidt H."/>
        </authorList>
    </citation>
    <scope>NUCLEOTIDE SEQUENCE [LARGE SCALE GENOMIC DNA]</scope>
    <source>
        <strain evidence="1 2">Ellin514</strain>
    </source>
</reference>
<dbReference type="Proteomes" id="UP000003688">
    <property type="component" value="Unassembled WGS sequence"/>
</dbReference>
<evidence type="ECO:0000313" key="2">
    <source>
        <dbReference type="Proteomes" id="UP000003688"/>
    </source>
</evidence>
<keyword evidence="2" id="KW-1185">Reference proteome</keyword>
<protein>
    <submittedName>
        <fullName evidence="1">Uncharacterized protein</fullName>
    </submittedName>
</protein>
<proteinExistence type="predicted"/>
<dbReference type="EMBL" id="ABOX02000018">
    <property type="protein sequence ID" value="EEF60267.1"/>
    <property type="molecule type" value="Genomic_DNA"/>
</dbReference>
<dbReference type="AlphaFoldDB" id="B9XIK4"/>
<dbReference type="STRING" id="320771.Cflav_PD2963"/>